<feature type="region of interest" description="Disordered" evidence="1">
    <location>
        <begin position="40"/>
        <end position="74"/>
    </location>
</feature>
<keyword evidence="3" id="KW-1185">Reference proteome</keyword>
<sequence length="104" mass="10733">MTVTRVPKDPFQESVYQLIAKPAAQVEKAPRYRSTFADSVRETHQVQRGAKPAAAAGMKPSPRAAAAGGRAAPAKVDAPLNAAITPTGLYATRPRPAPGAAAAT</sequence>
<dbReference type="EMBL" id="ML014300">
    <property type="protein sequence ID" value="RKO99292.1"/>
    <property type="molecule type" value="Genomic_DNA"/>
</dbReference>
<dbReference type="AlphaFoldDB" id="A0A4P9X1Z1"/>
<reference evidence="3" key="1">
    <citation type="journal article" date="2018" name="Nat. Microbiol.">
        <title>Leveraging single-cell genomics to expand the fungal tree of life.</title>
        <authorList>
            <person name="Ahrendt S.R."/>
            <person name="Quandt C.A."/>
            <person name="Ciobanu D."/>
            <person name="Clum A."/>
            <person name="Salamov A."/>
            <person name="Andreopoulos B."/>
            <person name="Cheng J.F."/>
            <person name="Woyke T."/>
            <person name="Pelin A."/>
            <person name="Henrissat B."/>
            <person name="Reynolds N.K."/>
            <person name="Benny G.L."/>
            <person name="Smith M.E."/>
            <person name="James T.Y."/>
            <person name="Grigoriev I.V."/>
        </authorList>
    </citation>
    <scope>NUCLEOTIDE SEQUENCE [LARGE SCALE GENOMIC DNA]</scope>
    <source>
        <strain evidence="3">ATCC 52028</strain>
    </source>
</reference>
<dbReference type="Proteomes" id="UP000274922">
    <property type="component" value="Unassembled WGS sequence"/>
</dbReference>
<protein>
    <submittedName>
        <fullName evidence="2">Uncharacterized protein</fullName>
    </submittedName>
</protein>
<feature type="non-terminal residue" evidence="2">
    <location>
        <position position="104"/>
    </location>
</feature>
<dbReference type="OrthoDB" id="2123594at2759"/>
<evidence type="ECO:0000256" key="1">
    <source>
        <dbReference type="SAM" id="MobiDB-lite"/>
    </source>
</evidence>
<feature type="compositionally biased region" description="Low complexity" evidence="1">
    <location>
        <begin position="49"/>
        <end position="74"/>
    </location>
</feature>
<proteinExistence type="predicted"/>
<organism evidence="2 3">
    <name type="scientific">Caulochytrium protostelioides</name>
    <dbReference type="NCBI Taxonomy" id="1555241"/>
    <lineage>
        <taxon>Eukaryota</taxon>
        <taxon>Fungi</taxon>
        <taxon>Fungi incertae sedis</taxon>
        <taxon>Chytridiomycota</taxon>
        <taxon>Chytridiomycota incertae sedis</taxon>
        <taxon>Chytridiomycetes</taxon>
        <taxon>Caulochytriales</taxon>
        <taxon>Caulochytriaceae</taxon>
        <taxon>Caulochytrium</taxon>
    </lineage>
</organism>
<gene>
    <name evidence="2" type="ORF">CXG81DRAFT_20616</name>
</gene>
<accession>A0A4P9X1Z1</accession>
<evidence type="ECO:0000313" key="2">
    <source>
        <dbReference type="EMBL" id="RKO99292.1"/>
    </source>
</evidence>
<name>A0A4P9X1Z1_9FUNG</name>
<evidence type="ECO:0000313" key="3">
    <source>
        <dbReference type="Proteomes" id="UP000274922"/>
    </source>
</evidence>